<accession>A0ABW7KXP0</accession>
<evidence type="ECO:0000313" key="1">
    <source>
        <dbReference type="EMBL" id="MFH5245876.1"/>
    </source>
</evidence>
<feature type="non-terminal residue" evidence="1">
    <location>
        <position position="91"/>
    </location>
</feature>
<dbReference type="Proteomes" id="UP001609176">
    <property type="component" value="Unassembled WGS sequence"/>
</dbReference>
<dbReference type="RefSeq" id="WP_395126584.1">
    <property type="nucleotide sequence ID" value="NZ_JBIMSP010000106.1"/>
</dbReference>
<name>A0ABW7KXP0_9NOCA</name>
<protein>
    <submittedName>
        <fullName evidence="1">Uncharacterized protein</fullName>
    </submittedName>
</protein>
<sequence length="91" mass="10334">MTSRFRSIGLAVRIEPVREFPQRSPFVDAFDRITGASVFVKVRNLRTRICDRFGFGRLMTSSYVLVDLTSYAARGAYMMIATPIRQIDAPV</sequence>
<organism evidence="1 2">
    <name type="scientific">Antrihabitans spumae</name>
    <dbReference type="NCBI Taxonomy" id="3373370"/>
    <lineage>
        <taxon>Bacteria</taxon>
        <taxon>Bacillati</taxon>
        <taxon>Actinomycetota</taxon>
        <taxon>Actinomycetes</taxon>
        <taxon>Mycobacteriales</taxon>
        <taxon>Nocardiaceae</taxon>
        <taxon>Antrihabitans</taxon>
    </lineage>
</organism>
<evidence type="ECO:0000313" key="2">
    <source>
        <dbReference type="Proteomes" id="UP001609176"/>
    </source>
</evidence>
<reference evidence="1 2" key="1">
    <citation type="submission" date="2024-10" db="EMBL/GenBank/DDBJ databases">
        <authorList>
            <person name="Riesco R."/>
        </authorList>
    </citation>
    <scope>NUCLEOTIDE SEQUENCE [LARGE SCALE GENOMIC DNA]</scope>
    <source>
        <strain evidence="1 2">NCIMB 15448</strain>
    </source>
</reference>
<gene>
    <name evidence="1" type="ORF">ACHIPV_29020</name>
</gene>
<dbReference type="EMBL" id="JBIMSP010000106">
    <property type="protein sequence ID" value="MFH5245876.1"/>
    <property type="molecule type" value="Genomic_DNA"/>
</dbReference>
<comment type="caution">
    <text evidence="1">The sequence shown here is derived from an EMBL/GenBank/DDBJ whole genome shotgun (WGS) entry which is preliminary data.</text>
</comment>
<proteinExistence type="predicted"/>